<dbReference type="InterPro" id="IPR039884">
    <property type="entry name" value="R3HC1/R3HCL"/>
</dbReference>
<dbReference type="InterPro" id="IPR012677">
    <property type="entry name" value="Nucleotide-bd_a/b_plait_sf"/>
</dbReference>
<dbReference type="Proteomes" id="UP000261560">
    <property type="component" value="Unplaced"/>
</dbReference>
<dbReference type="AlphaFoldDB" id="A0A3B3BL19"/>
<dbReference type="PANTHER" id="PTHR21678">
    <property type="entry name" value="GROWTH INHIBITION AND DIFFERENTIATION RELATED PROTEIN 88"/>
    <property type="match status" value="1"/>
</dbReference>
<feature type="compositionally biased region" description="Polar residues" evidence="1">
    <location>
        <begin position="49"/>
        <end position="60"/>
    </location>
</feature>
<dbReference type="PANTHER" id="PTHR21678:SF6">
    <property type="entry name" value="R3H AND COILED-COIL DOMAIN-CONTAINING PROTEIN 1"/>
    <property type="match status" value="1"/>
</dbReference>
<feature type="region of interest" description="Disordered" evidence="1">
    <location>
        <begin position="1"/>
        <end position="70"/>
    </location>
</feature>
<name>A0A3B3BL19_ORYME</name>
<proteinExistence type="predicted"/>
<protein>
    <submittedName>
        <fullName evidence="2">R3H domain and coiled-coil containing 1</fullName>
    </submittedName>
</protein>
<accession>A0A3B3BL19</accession>
<reference evidence="2" key="1">
    <citation type="submission" date="2025-08" db="UniProtKB">
        <authorList>
            <consortium name="Ensembl"/>
        </authorList>
    </citation>
    <scope>IDENTIFICATION</scope>
</reference>
<evidence type="ECO:0000313" key="2">
    <source>
        <dbReference type="Ensembl" id="ENSOMEP00000006261.1"/>
    </source>
</evidence>
<evidence type="ECO:0000313" key="3">
    <source>
        <dbReference type="Proteomes" id="UP000261560"/>
    </source>
</evidence>
<evidence type="ECO:0000256" key="1">
    <source>
        <dbReference type="SAM" id="MobiDB-lite"/>
    </source>
</evidence>
<dbReference type="Gene3D" id="3.30.70.330">
    <property type="match status" value="1"/>
</dbReference>
<keyword evidence="3" id="KW-1185">Reference proteome</keyword>
<reference evidence="2" key="2">
    <citation type="submission" date="2025-09" db="UniProtKB">
        <authorList>
            <consortium name="Ensembl"/>
        </authorList>
    </citation>
    <scope>IDENTIFICATION</scope>
</reference>
<sequence length="214" mass="23992">MPRAARHRLSLQSSPAGRKESQSSARHPVSVSGPSQSGYDHEAAESDADTSGNNSASCPQQERPPSELSVCHREDPSFHVYGITKNKLTFFLYCVSVDHAHNDYSAYENLFCSDNFRHVIEIYNFPVAFQTQDLLDAFTEYSSGGMKIKWVDDTHALGVFSSEEAGENVENERHLGEPDFLQPVKERPKTDSAVARRMVTRALGVPSRDRVRRF</sequence>
<dbReference type="Ensembl" id="ENSOMET00000006117.1">
    <property type="protein sequence ID" value="ENSOMEP00000006261.1"/>
    <property type="gene ID" value="ENSOMEG00000000816.1"/>
</dbReference>
<organism evidence="2 3">
    <name type="scientific">Oryzias melastigma</name>
    <name type="common">Marine medaka</name>
    <dbReference type="NCBI Taxonomy" id="30732"/>
    <lineage>
        <taxon>Eukaryota</taxon>
        <taxon>Metazoa</taxon>
        <taxon>Chordata</taxon>
        <taxon>Craniata</taxon>
        <taxon>Vertebrata</taxon>
        <taxon>Euteleostomi</taxon>
        <taxon>Actinopterygii</taxon>
        <taxon>Neopterygii</taxon>
        <taxon>Teleostei</taxon>
        <taxon>Neoteleostei</taxon>
        <taxon>Acanthomorphata</taxon>
        <taxon>Ovalentaria</taxon>
        <taxon>Atherinomorphae</taxon>
        <taxon>Beloniformes</taxon>
        <taxon>Adrianichthyidae</taxon>
        <taxon>Oryziinae</taxon>
        <taxon>Oryzias</taxon>
    </lineage>
</organism>
<dbReference type="GeneTree" id="ENSGT00530000063711"/>